<dbReference type="GO" id="GO:0005506">
    <property type="term" value="F:iron ion binding"/>
    <property type="evidence" value="ECO:0007669"/>
    <property type="project" value="InterPro"/>
</dbReference>
<organism evidence="8 9">
    <name type="scientific">[Myrmecia] bisecta</name>
    <dbReference type="NCBI Taxonomy" id="41462"/>
    <lineage>
        <taxon>Eukaryota</taxon>
        <taxon>Viridiplantae</taxon>
        <taxon>Chlorophyta</taxon>
        <taxon>core chlorophytes</taxon>
        <taxon>Trebouxiophyceae</taxon>
        <taxon>Trebouxiales</taxon>
        <taxon>Trebouxiaceae</taxon>
        <taxon>Myrmecia</taxon>
    </lineage>
</organism>
<evidence type="ECO:0000256" key="3">
    <source>
        <dbReference type="ARBA" id="ARBA00022723"/>
    </source>
</evidence>
<keyword evidence="2 7" id="KW-0349">Heme</keyword>
<proteinExistence type="inferred from homology"/>
<evidence type="ECO:0000256" key="6">
    <source>
        <dbReference type="ARBA" id="ARBA00023033"/>
    </source>
</evidence>
<evidence type="ECO:0000256" key="4">
    <source>
        <dbReference type="ARBA" id="ARBA00023002"/>
    </source>
</evidence>
<sequence>MVKAAASSSLKRPVPLTLPAPYKLLPVFSYLLDFKQNPTQFFLDCLTESIKQNEEVTVLRLAFLEIILLYQPAHLQHVLQDNQSNYLKSDIDKRGVGLLIGNGLVLNDGESHREHRRLMMPCFAGDRLAAFVDDMAAIAEASCSRLLAAGRAGQPVDMLEETSLAALAIIGQCGFGVDLAAQASAVGPALKTCLEQGSDGSAASSSGRSSAGDILDLLLAARYEDGTGLSNKDLRDECMTMVLAGHETSANALAWLFYFLGKRPEVVAKLRAEVAQVVGPGPVQVEHLAHLVYTEAVLKEALRLRPPVWLTDRQLAEDDVLPGGYQLKKGEYVAIAPFAYQHDPHIWPNADQFDPDRFVDGGAAEQLPKFAWMPFGAGFRRCIGQTFAMYEMKVIVATWIRAFDVQTLSDAGLDGGVTLRPNGSLQILINPLQPVASSEQEATLVR</sequence>
<dbReference type="GO" id="GO:0020037">
    <property type="term" value="F:heme binding"/>
    <property type="evidence" value="ECO:0007669"/>
    <property type="project" value="InterPro"/>
</dbReference>
<comment type="caution">
    <text evidence="8">The sequence shown here is derived from an EMBL/GenBank/DDBJ whole genome shotgun (WGS) entry which is preliminary data.</text>
</comment>
<evidence type="ECO:0000313" key="8">
    <source>
        <dbReference type="EMBL" id="KAK9819856.1"/>
    </source>
</evidence>
<keyword evidence="9" id="KW-1185">Reference proteome</keyword>
<dbReference type="PANTHER" id="PTHR24291:SF50">
    <property type="entry name" value="BIFUNCTIONAL ALBAFLAVENONE MONOOXYGENASE_TERPENE SYNTHASE"/>
    <property type="match status" value="1"/>
</dbReference>
<accession>A0AAW1QEK4</accession>
<dbReference type="Proteomes" id="UP001489004">
    <property type="component" value="Unassembled WGS sequence"/>
</dbReference>
<gene>
    <name evidence="8" type="ORF">WJX72_003332</name>
</gene>
<dbReference type="GO" id="GO:0016705">
    <property type="term" value="F:oxidoreductase activity, acting on paired donors, with incorporation or reduction of molecular oxygen"/>
    <property type="evidence" value="ECO:0007669"/>
    <property type="project" value="InterPro"/>
</dbReference>
<evidence type="ECO:0000256" key="2">
    <source>
        <dbReference type="ARBA" id="ARBA00022617"/>
    </source>
</evidence>
<dbReference type="PANTHER" id="PTHR24291">
    <property type="entry name" value="CYTOCHROME P450 FAMILY 4"/>
    <property type="match status" value="1"/>
</dbReference>
<dbReference type="SUPFAM" id="SSF48264">
    <property type="entry name" value="Cytochrome P450"/>
    <property type="match status" value="1"/>
</dbReference>
<dbReference type="PRINTS" id="PR00465">
    <property type="entry name" value="EP450IV"/>
</dbReference>
<dbReference type="Pfam" id="PF00067">
    <property type="entry name" value="p450"/>
    <property type="match status" value="2"/>
</dbReference>
<dbReference type="InterPro" id="IPR036396">
    <property type="entry name" value="Cyt_P450_sf"/>
</dbReference>
<evidence type="ECO:0000313" key="9">
    <source>
        <dbReference type="Proteomes" id="UP001489004"/>
    </source>
</evidence>
<dbReference type="EMBL" id="JALJOR010000003">
    <property type="protein sequence ID" value="KAK9819856.1"/>
    <property type="molecule type" value="Genomic_DNA"/>
</dbReference>
<dbReference type="InterPro" id="IPR002403">
    <property type="entry name" value="Cyt_P450_E_grp-IV"/>
</dbReference>
<evidence type="ECO:0000256" key="7">
    <source>
        <dbReference type="PIRSR" id="PIRSR602403-1"/>
    </source>
</evidence>
<keyword evidence="5 7" id="KW-0408">Iron</keyword>
<keyword evidence="3 7" id="KW-0479">Metal-binding</keyword>
<dbReference type="InterPro" id="IPR001128">
    <property type="entry name" value="Cyt_P450"/>
</dbReference>
<comment type="similarity">
    <text evidence="1">Belongs to the cytochrome P450 family.</text>
</comment>
<keyword evidence="6" id="KW-0503">Monooxygenase</keyword>
<keyword evidence="4" id="KW-0560">Oxidoreductase</keyword>
<reference evidence="8 9" key="1">
    <citation type="journal article" date="2024" name="Nat. Commun.">
        <title>Phylogenomics reveals the evolutionary origins of lichenization in chlorophyte algae.</title>
        <authorList>
            <person name="Puginier C."/>
            <person name="Libourel C."/>
            <person name="Otte J."/>
            <person name="Skaloud P."/>
            <person name="Haon M."/>
            <person name="Grisel S."/>
            <person name="Petersen M."/>
            <person name="Berrin J.G."/>
            <person name="Delaux P.M."/>
            <person name="Dal Grande F."/>
            <person name="Keller J."/>
        </authorList>
    </citation>
    <scope>NUCLEOTIDE SEQUENCE [LARGE SCALE GENOMIC DNA]</scope>
    <source>
        <strain evidence="8 9">SAG 2043</strain>
    </source>
</reference>
<evidence type="ECO:0000256" key="1">
    <source>
        <dbReference type="ARBA" id="ARBA00010617"/>
    </source>
</evidence>
<protein>
    <recommendedName>
        <fullName evidence="10">Cytochrome P450</fullName>
    </recommendedName>
</protein>
<dbReference type="InterPro" id="IPR050196">
    <property type="entry name" value="Cytochrome_P450_Monoox"/>
</dbReference>
<feature type="binding site" description="axial binding residue" evidence="7">
    <location>
        <position position="382"/>
    </location>
    <ligand>
        <name>heme</name>
        <dbReference type="ChEBI" id="CHEBI:30413"/>
    </ligand>
    <ligandPart>
        <name>Fe</name>
        <dbReference type="ChEBI" id="CHEBI:18248"/>
    </ligandPart>
</feature>
<evidence type="ECO:0008006" key="10">
    <source>
        <dbReference type="Google" id="ProtNLM"/>
    </source>
</evidence>
<evidence type="ECO:0000256" key="5">
    <source>
        <dbReference type="ARBA" id="ARBA00023004"/>
    </source>
</evidence>
<comment type="cofactor">
    <cofactor evidence="7">
        <name>heme</name>
        <dbReference type="ChEBI" id="CHEBI:30413"/>
    </cofactor>
</comment>
<name>A0AAW1QEK4_9CHLO</name>
<dbReference type="Gene3D" id="1.10.630.10">
    <property type="entry name" value="Cytochrome P450"/>
    <property type="match status" value="1"/>
</dbReference>
<dbReference type="GO" id="GO:0004497">
    <property type="term" value="F:monooxygenase activity"/>
    <property type="evidence" value="ECO:0007669"/>
    <property type="project" value="UniProtKB-KW"/>
</dbReference>
<dbReference type="AlphaFoldDB" id="A0AAW1QEK4"/>
<dbReference type="PRINTS" id="PR00385">
    <property type="entry name" value="P450"/>
</dbReference>